<evidence type="ECO:0000313" key="2">
    <source>
        <dbReference type="Proteomes" id="UP000266305"/>
    </source>
</evidence>
<dbReference type="EMBL" id="QWGP01000029">
    <property type="protein sequence ID" value="RHZ91815.1"/>
    <property type="molecule type" value="Genomic_DNA"/>
</dbReference>
<comment type="caution">
    <text evidence="1">The sequence shown here is derived from an EMBL/GenBank/DDBJ whole genome shotgun (WGS) entry which is preliminary data.</text>
</comment>
<dbReference type="InterPro" id="IPR021799">
    <property type="entry name" value="PIN-like_prokaryotic"/>
</dbReference>
<reference evidence="1 2" key="1">
    <citation type="submission" date="2018-08" db="EMBL/GenBank/DDBJ databases">
        <title>Draft genome sequence of Rhodobacter sphaeroides FY.</title>
        <authorList>
            <person name="Rayyan A."/>
            <person name="Meyer T.E."/>
            <person name="Kyndt J.A."/>
        </authorList>
    </citation>
    <scope>NUCLEOTIDE SEQUENCE [LARGE SCALE GENOMIC DNA]</scope>
    <source>
        <strain evidence="1 2">FY</strain>
    </source>
</reference>
<dbReference type="AlphaFoldDB" id="A0AAX1UH87"/>
<name>A0AAX1UH87_CERSP</name>
<dbReference type="PANTHER" id="PTHR39550:SF1">
    <property type="entry name" value="SLL0658 PROTEIN"/>
    <property type="match status" value="1"/>
</dbReference>
<dbReference type="Pfam" id="PF11848">
    <property type="entry name" value="DUF3368"/>
    <property type="match status" value="1"/>
</dbReference>
<dbReference type="Proteomes" id="UP000266305">
    <property type="component" value="Unassembled WGS sequence"/>
</dbReference>
<organism evidence="1 2">
    <name type="scientific">Cereibacter sphaeroides</name>
    <name type="common">Rhodobacter sphaeroides</name>
    <dbReference type="NCBI Taxonomy" id="1063"/>
    <lineage>
        <taxon>Bacteria</taxon>
        <taxon>Pseudomonadati</taxon>
        <taxon>Pseudomonadota</taxon>
        <taxon>Alphaproteobacteria</taxon>
        <taxon>Rhodobacterales</taxon>
        <taxon>Paracoccaceae</taxon>
        <taxon>Cereibacter</taxon>
    </lineage>
</organism>
<protein>
    <recommendedName>
        <fullName evidence="3">DUF3368 domain-containing protein</fullName>
    </recommendedName>
</protein>
<sequence length="175" mass="18845">MTPTMPAPPPILLVTDTSVLVNFLRIDRMDLIRDLSPQFLVTDHAAGEITDVYLDQLARFEAAVAAGCCEVCRVEDDAALEMFGQLTGTQRLGIGESATIAHAISIGAGLALDDRRAANEARRINGGLVVLGTVDLTVQMIVEGLLTIEEADAIKDDWAANHRFRLKIASFGDLL</sequence>
<gene>
    <name evidence="1" type="ORF">D1114_19040</name>
</gene>
<proteinExistence type="predicted"/>
<dbReference type="PANTHER" id="PTHR39550">
    <property type="entry name" value="SLL0658 PROTEIN"/>
    <property type="match status" value="1"/>
</dbReference>
<accession>A0AAX1UH87</accession>
<evidence type="ECO:0000313" key="1">
    <source>
        <dbReference type="EMBL" id="RHZ91815.1"/>
    </source>
</evidence>
<evidence type="ECO:0008006" key="3">
    <source>
        <dbReference type="Google" id="ProtNLM"/>
    </source>
</evidence>